<dbReference type="Proteomes" id="UP000700800">
    <property type="component" value="Unassembled WGS sequence"/>
</dbReference>
<protein>
    <submittedName>
        <fullName evidence="3">DUF262 domain-containing protein</fullName>
    </submittedName>
</protein>
<evidence type="ECO:0000313" key="4">
    <source>
        <dbReference type="Proteomes" id="UP000700800"/>
    </source>
</evidence>
<dbReference type="InterPro" id="IPR011089">
    <property type="entry name" value="GmrSD_C"/>
</dbReference>
<feature type="domain" description="GmrSD restriction endonucleases C-terminal" evidence="2">
    <location>
        <begin position="493"/>
        <end position="608"/>
    </location>
</feature>
<sequence>MSEKNTCLTVKDLLQDVYKIPLYQRNFAWTYDEIEQLIVDVADACREKKNAYYIGTLVVDSDKNIIDGQQRTTALTLITLALKKYGNDIHLSFEARSKSNEILENLLKYVNNSIGEVKEVKSLHDSESNELTIGFDNAIKALTKVLDDDKKLDRETFSNYLFEHVKIFQTQLSSDLDLNLYFERFNSRGEQLQAHEIIKAQMMDVLRDNAEETQKFAKIWEACSQMDKPVILSFKHKGNNLEREKIFSDNYDAYQLKDIYNKMETTEIGRHKLVDYLKSDKMGTEGVQENDLSTDLPTYRSLVNFETFLFYAFYITENDSRETVSLDDKKLLATFEEKLRGLNDDKKHDWVIKFSENLLRLRFIFDNFIIQNTYEDNNRDETNWTLKKAVRQDKNGGWKYVQTQNTFDNNQGTIIQLQSMFAVTFTSNRDTKWLYETMSFLFKNSSQLGNSNFAVEFKYFLEKLAVKFAEERIFIDHEIKSYQESVPVYAFNFIDYVLWTKRDEEQFTKVFSDAKNFKFRYRQSIEHWYPQNPNEEDTNLKKLDDNYLHSIGNLCLITQSQNSKFSNSRPQAKAKWKDDFSTQSLKLQWMKHITDDSDWSEKQIKSMEEKVEQIVNEFIESIDEKNNEESTLL</sequence>
<dbReference type="Pfam" id="PF03235">
    <property type="entry name" value="GmrSD_N"/>
    <property type="match status" value="1"/>
</dbReference>
<name>A0A928A5H9_9STRE</name>
<accession>A0A928A5H9</accession>
<feature type="domain" description="GmrSD restriction endonucleases N-terminal" evidence="1">
    <location>
        <begin position="11"/>
        <end position="202"/>
    </location>
</feature>
<proteinExistence type="predicted"/>
<evidence type="ECO:0000313" key="3">
    <source>
        <dbReference type="EMBL" id="MBE6164523.1"/>
    </source>
</evidence>
<reference evidence="3" key="1">
    <citation type="submission" date="2019-04" db="EMBL/GenBank/DDBJ databases">
        <title>Evolution of Biomass-Degrading Anaerobic Consortia Revealed by Metagenomics.</title>
        <authorList>
            <person name="Peng X."/>
        </authorList>
    </citation>
    <scope>NUCLEOTIDE SEQUENCE</scope>
    <source>
        <strain evidence="3">SIG195</strain>
    </source>
</reference>
<dbReference type="PANTHER" id="PTHR35149:SF1">
    <property type="entry name" value="DUF5655 DOMAIN-CONTAINING PROTEIN"/>
    <property type="match status" value="1"/>
</dbReference>
<evidence type="ECO:0000259" key="1">
    <source>
        <dbReference type="Pfam" id="PF03235"/>
    </source>
</evidence>
<gene>
    <name evidence="3" type="ORF">E7156_04300</name>
</gene>
<dbReference type="Pfam" id="PF07510">
    <property type="entry name" value="GmrSD_C"/>
    <property type="match status" value="1"/>
</dbReference>
<organism evidence="3 4">
    <name type="scientific">Streptococcus gallolyticus</name>
    <dbReference type="NCBI Taxonomy" id="315405"/>
    <lineage>
        <taxon>Bacteria</taxon>
        <taxon>Bacillati</taxon>
        <taxon>Bacillota</taxon>
        <taxon>Bacilli</taxon>
        <taxon>Lactobacillales</taxon>
        <taxon>Streptococcaceae</taxon>
        <taxon>Streptococcus</taxon>
    </lineage>
</organism>
<dbReference type="EMBL" id="SVAF01000008">
    <property type="protein sequence ID" value="MBE6164523.1"/>
    <property type="molecule type" value="Genomic_DNA"/>
</dbReference>
<dbReference type="PANTHER" id="PTHR35149">
    <property type="entry name" value="SLL5132 PROTEIN"/>
    <property type="match status" value="1"/>
</dbReference>
<comment type="caution">
    <text evidence="3">The sequence shown here is derived from an EMBL/GenBank/DDBJ whole genome shotgun (WGS) entry which is preliminary data.</text>
</comment>
<dbReference type="AlphaFoldDB" id="A0A928A5H9"/>
<dbReference type="InterPro" id="IPR004919">
    <property type="entry name" value="GmrSD_N"/>
</dbReference>
<evidence type="ECO:0000259" key="2">
    <source>
        <dbReference type="Pfam" id="PF07510"/>
    </source>
</evidence>